<comment type="caution">
    <text evidence="5">The sequence shown here is derived from an EMBL/GenBank/DDBJ whole genome shotgun (WGS) entry which is preliminary data.</text>
</comment>
<dbReference type="EMBL" id="VEPZ02001650">
    <property type="protein sequence ID" value="KAE8664443.1"/>
    <property type="molecule type" value="Genomic_DNA"/>
</dbReference>
<dbReference type="AlphaFoldDB" id="A0A6A2WT74"/>
<evidence type="ECO:0000256" key="3">
    <source>
        <dbReference type="SAM" id="MobiDB-lite"/>
    </source>
</evidence>
<evidence type="ECO:0000313" key="5">
    <source>
        <dbReference type="EMBL" id="KAE8664443.1"/>
    </source>
</evidence>
<dbReference type="GO" id="GO:0008270">
    <property type="term" value="F:zinc ion binding"/>
    <property type="evidence" value="ECO:0007669"/>
    <property type="project" value="UniProtKB-KW"/>
</dbReference>
<reference evidence="5" key="1">
    <citation type="submission" date="2019-09" db="EMBL/GenBank/DDBJ databases">
        <title>Draft genome information of white flower Hibiscus syriacus.</title>
        <authorList>
            <person name="Kim Y.-M."/>
        </authorList>
    </citation>
    <scope>NUCLEOTIDE SEQUENCE [LARGE SCALE GENOMIC DNA]</scope>
    <source>
        <strain evidence="5">YM2019G1</strain>
    </source>
</reference>
<dbReference type="InterPro" id="IPR019607">
    <property type="entry name" value="Putative_zinc-finger_domain"/>
</dbReference>
<feature type="compositionally biased region" description="Basic and acidic residues" evidence="3">
    <location>
        <begin position="499"/>
        <end position="512"/>
    </location>
</feature>
<evidence type="ECO:0000256" key="2">
    <source>
        <dbReference type="SAM" id="Coils"/>
    </source>
</evidence>
<feature type="domain" description="C3H1-type" evidence="4">
    <location>
        <begin position="659"/>
        <end position="685"/>
    </location>
</feature>
<evidence type="ECO:0000259" key="4">
    <source>
        <dbReference type="PROSITE" id="PS50103"/>
    </source>
</evidence>
<accession>A0A6A2WT74</accession>
<feature type="compositionally biased region" description="Polar residues" evidence="3">
    <location>
        <begin position="438"/>
        <end position="452"/>
    </location>
</feature>
<feature type="zinc finger region" description="C3H1-type" evidence="1">
    <location>
        <begin position="659"/>
        <end position="685"/>
    </location>
</feature>
<dbReference type="PROSITE" id="PS50103">
    <property type="entry name" value="ZF_C3H1"/>
    <property type="match status" value="1"/>
</dbReference>
<dbReference type="PANTHER" id="PTHR21563:SF3">
    <property type="entry name" value="ZINC FINGER C3H1 DOMAIN-CONTAINING PROTEIN"/>
    <property type="match status" value="1"/>
</dbReference>
<keyword evidence="1" id="KW-0862">Zinc</keyword>
<gene>
    <name evidence="5" type="ORF">F3Y22_tig00112776pilonHSYRG00014</name>
</gene>
<dbReference type="Pfam" id="PF10650">
    <property type="entry name" value="zf-C3H1"/>
    <property type="match status" value="1"/>
</dbReference>
<feature type="region of interest" description="Disordered" evidence="3">
    <location>
        <begin position="490"/>
        <end position="520"/>
    </location>
</feature>
<evidence type="ECO:0000256" key="1">
    <source>
        <dbReference type="PROSITE-ProRule" id="PRU00723"/>
    </source>
</evidence>
<feature type="compositionally biased region" description="Acidic residues" evidence="3">
    <location>
        <begin position="34"/>
        <end position="44"/>
    </location>
</feature>
<keyword evidence="1" id="KW-0863">Zinc-finger</keyword>
<dbReference type="GO" id="GO:0005634">
    <property type="term" value="C:nucleus"/>
    <property type="evidence" value="ECO:0007669"/>
    <property type="project" value="TreeGrafter"/>
</dbReference>
<feature type="compositionally biased region" description="Basic and acidic residues" evidence="3">
    <location>
        <begin position="22"/>
        <end position="33"/>
    </location>
</feature>
<dbReference type="GO" id="GO:0000178">
    <property type="term" value="C:exosome (RNase complex)"/>
    <property type="evidence" value="ECO:0007669"/>
    <property type="project" value="TreeGrafter"/>
</dbReference>
<keyword evidence="6" id="KW-1185">Reference proteome</keyword>
<feature type="compositionally biased region" description="Polar residues" evidence="3">
    <location>
        <begin position="11"/>
        <end position="20"/>
    </location>
</feature>
<dbReference type="InterPro" id="IPR000571">
    <property type="entry name" value="Znf_CCCH"/>
</dbReference>
<proteinExistence type="predicted"/>
<evidence type="ECO:0000313" key="6">
    <source>
        <dbReference type="Proteomes" id="UP000436088"/>
    </source>
</evidence>
<feature type="region of interest" description="Disordered" evidence="3">
    <location>
        <begin position="1"/>
        <end position="82"/>
    </location>
</feature>
<feature type="coiled-coil region" evidence="2">
    <location>
        <begin position="307"/>
        <end position="337"/>
    </location>
</feature>
<sequence>MDDDELKTKAMASNSTNVNPNKDIEDSKTKEEGELSDSYDDENLDCSTEQPSGTIAPPSRPNAAPSPVKPIPPNLSGNAIAGNNIASATDVLSKQPIPPMSQKNVEKNQLPVKSINRSWYAPSGGINNLVIRFSDDDSGSDLEESSRQKPVEINPTQLGMIVEEGSGLQLQYAGSIDPKEPQKKRLKAGDSNFTQSYSGAQPEKVAPVSKAMSNIKWKKKDDKLVDISSEDTSKVVKDGVDLHKNLQQSKRSSKEVDPSVLANKTAPLTNISANAMPNNLKSQDTARLWKSLSNVNISGHSNVDVDIHSLVEIEENLDKELEEAQNHRRLCEIEERNALKAYRKAQRALIEANARCTVLYRERELCSARYRSLIGTIPVYYGLPGNMSTPEQDWISQMITSEPFPHNISNNAANGLRSPCSPIISADEGTSLMDLDSFQPSPDYQQKQQNSEVIEKNANNESSNQDSLLLEASLRPELFARLGVRTSSKNIDSCYNEPSIERGAENDVESEKTQMSNGSITLSEAEKKHQFDVSGHEKPNEVTPEALVENEGQHQEKNNILKFHSSENVADNGFSAGCHFPVTSTIFSPSSILRSAIGHLKALSLVSRQREDHVYSEEGAYVIIDEIEQSGQITNTLEESIRDLSGKQMGSYVCNIAVDPSWPLCMYELRGKCNNDECPFQHVKELSKRIHI</sequence>
<keyword evidence="2" id="KW-0175">Coiled coil</keyword>
<organism evidence="5 6">
    <name type="scientific">Hibiscus syriacus</name>
    <name type="common">Rose of Sharon</name>
    <dbReference type="NCBI Taxonomy" id="106335"/>
    <lineage>
        <taxon>Eukaryota</taxon>
        <taxon>Viridiplantae</taxon>
        <taxon>Streptophyta</taxon>
        <taxon>Embryophyta</taxon>
        <taxon>Tracheophyta</taxon>
        <taxon>Spermatophyta</taxon>
        <taxon>Magnoliopsida</taxon>
        <taxon>eudicotyledons</taxon>
        <taxon>Gunneridae</taxon>
        <taxon>Pentapetalae</taxon>
        <taxon>rosids</taxon>
        <taxon>malvids</taxon>
        <taxon>Malvales</taxon>
        <taxon>Malvaceae</taxon>
        <taxon>Malvoideae</taxon>
        <taxon>Hibiscus</taxon>
    </lineage>
</organism>
<dbReference type="Proteomes" id="UP000436088">
    <property type="component" value="Unassembled WGS sequence"/>
</dbReference>
<keyword evidence="1" id="KW-0479">Metal-binding</keyword>
<name>A0A6A2WT74_HIBSY</name>
<feature type="region of interest" description="Disordered" evidence="3">
    <location>
        <begin position="432"/>
        <end position="452"/>
    </location>
</feature>
<protein>
    <recommendedName>
        <fullName evidence="4">C3H1-type domain-containing protein</fullName>
    </recommendedName>
</protein>
<dbReference type="InterPro" id="IPR039278">
    <property type="entry name" value="Red1"/>
</dbReference>
<dbReference type="PANTHER" id="PTHR21563">
    <property type="entry name" value="ZINC FINGER C3H1 DOMAIN-CONTAINING PROTEIN"/>
    <property type="match status" value="1"/>
</dbReference>